<protein>
    <recommendedName>
        <fullName evidence="7">Peptidase S1 domain-containing protein</fullName>
    </recommendedName>
</protein>
<dbReference type="InterPro" id="IPR018114">
    <property type="entry name" value="TRYPSIN_HIS"/>
</dbReference>
<gene>
    <name evidence="8" type="ORF">GSOID_T00017657001</name>
</gene>
<evidence type="ECO:0000256" key="6">
    <source>
        <dbReference type="SAM" id="SignalP"/>
    </source>
</evidence>
<dbReference type="Proteomes" id="UP000001307">
    <property type="component" value="Unassembled WGS sequence"/>
</dbReference>
<dbReference type="SUPFAM" id="SSF50494">
    <property type="entry name" value="Trypsin-like serine proteases"/>
    <property type="match status" value="1"/>
</dbReference>
<accession>E4X322</accession>
<feature type="region of interest" description="Disordered" evidence="5">
    <location>
        <begin position="486"/>
        <end position="520"/>
    </location>
</feature>
<keyword evidence="6" id="KW-0732">Signal</keyword>
<dbReference type="PANTHER" id="PTHR24252:SF7">
    <property type="entry name" value="HYALIN"/>
    <property type="match status" value="1"/>
</dbReference>
<dbReference type="PANTHER" id="PTHR24252">
    <property type="entry name" value="ACROSIN-RELATED"/>
    <property type="match status" value="1"/>
</dbReference>
<dbReference type="GO" id="GO:0004252">
    <property type="term" value="F:serine-type endopeptidase activity"/>
    <property type="evidence" value="ECO:0007669"/>
    <property type="project" value="InterPro"/>
</dbReference>
<dbReference type="MEROPS" id="S01.079"/>
<evidence type="ECO:0000256" key="4">
    <source>
        <dbReference type="ARBA" id="ARBA00023157"/>
    </source>
</evidence>
<evidence type="ECO:0000256" key="2">
    <source>
        <dbReference type="ARBA" id="ARBA00022801"/>
    </source>
</evidence>
<dbReference type="CDD" id="cd00190">
    <property type="entry name" value="Tryp_SPc"/>
    <property type="match status" value="1"/>
</dbReference>
<feature type="compositionally biased region" description="Basic residues" evidence="5">
    <location>
        <begin position="498"/>
        <end position="514"/>
    </location>
</feature>
<keyword evidence="4" id="KW-1015">Disulfide bond</keyword>
<dbReference type="InterPro" id="IPR001254">
    <property type="entry name" value="Trypsin_dom"/>
</dbReference>
<dbReference type="PROSITE" id="PS00134">
    <property type="entry name" value="TRYPSIN_HIS"/>
    <property type="match status" value="1"/>
</dbReference>
<evidence type="ECO:0000256" key="3">
    <source>
        <dbReference type="ARBA" id="ARBA00022825"/>
    </source>
</evidence>
<keyword evidence="1" id="KW-0645">Protease</keyword>
<keyword evidence="9" id="KW-1185">Reference proteome</keyword>
<evidence type="ECO:0000313" key="8">
    <source>
        <dbReference type="EMBL" id="CBY18026.1"/>
    </source>
</evidence>
<dbReference type="PROSITE" id="PS50240">
    <property type="entry name" value="TRYPSIN_DOM"/>
    <property type="match status" value="1"/>
</dbReference>
<evidence type="ECO:0000256" key="1">
    <source>
        <dbReference type="ARBA" id="ARBA00022670"/>
    </source>
</evidence>
<sequence length="744" mass="83486">MIFLLLFYWFTDPACALIYGEDIQKVKLRNFNPTLPKNLQCKRPLPLSQQNRYQQTSRIINGQRADWNWPFIVRIKILKNRSYCGASIISPKYVVTAAHCVAHDKKVTLTFGDQVLHNEKESSELSMDSAEFIIHPHYSPTTGQNDIALIKLPRPIAYSPNIAPVCLPYVNEFSPGTDCFIAGWGAQDENHKRGVVSSDLMEARVPLLSGEVCSRGTSYGTLFNPQVHLCAGHMLGGRTDACQNDSGGPLVCLDADKQPVLVGIVSFGKGCARPNYPGVYSNVASYTEWIHQTIYKSNWKNIYEQYKPISKITNSSSNNCGATDISATEMSLKTEASTILVTSGETKCFGVAISENFVIFAIDCVTDEKLLKIFSARKELRIKQVLYDDNESLAMIETIEKLTEQMCVSDELPGTNEECLSLDSEYFPNFYRTSACPINSQESTCFDEIPARLITNMLRKPLIAPKENVMVTYEYQYEIAEDEGDYSDYSDDYDSKGAKKNSKASKNAQKRPKNTPKETFTNLRSCQNLETTYDILPGNVITTCENATNSCDFSCATSGEIPTIARAICKNEKRKKWDPKPKRTGSVGCAKPEHQTKCGPITRQFDVDFNSGVQVDCKKNRCWISCPETKVNTLPRWTREVICRNSVRNIWNIKKTIDIACVSPSQNAKEQSLKCGGLEEFYPWFKESGITGICTGRKEKYERCDLYCPDGTRPKRNGQVFDSVVCHRGKRKFEPALENAPACG</sequence>
<dbReference type="AlphaFoldDB" id="E4X322"/>
<dbReference type="InterPro" id="IPR009003">
    <property type="entry name" value="Peptidase_S1_PA"/>
</dbReference>
<evidence type="ECO:0000259" key="7">
    <source>
        <dbReference type="PROSITE" id="PS50240"/>
    </source>
</evidence>
<dbReference type="GO" id="GO:0006508">
    <property type="term" value="P:proteolysis"/>
    <property type="evidence" value="ECO:0007669"/>
    <property type="project" value="UniProtKB-KW"/>
</dbReference>
<dbReference type="InParanoid" id="E4X322"/>
<evidence type="ECO:0000313" key="9">
    <source>
        <dbReference type="Proteomes" id="UP000001307"/>
    </source>
</evidence>
<dbReference type="InterPro" id="IPR043504">
    <property type="entry name" value="Peptidase_S1_PA_chymotrypsin"/>
</dbReference>
<dbReference type="PRINTS" id="PR00722">
    <property type="entry name" value="CHYMOTRYPSIN"/>
</dbReference>
<feature type="domain" description="Peptidase S1" evidence="7">
    <location>
        <begin position="59"/>
        <end position="295"/>
    </location>
</feature>
<dbReference type="EMBL" id="FN653023">
    <property type="protein sequence ID" value="CBY18026.1"/>
    <property type="molecule type" value="Genomic_DNA"/>
</dbReference>
<name>E4X322_OIKDI</name>
<dbReference type="FunFam" id="2.40.10.10:FF:000003">
    <property type="entry name" value="Transmembrane serine protease 3"/>
    <property type="match status" value="1"/>
</dbReference>
<dbReference type="Gene3D" id="2.40.10.10">
    <property type="entry name" value="Trypsin-like serine proteases"/>
    <property type="match status" value="1"/>
</dbReference>
<feature type="signal peptide" evidence="6">
    <location>
        <begin position="1"/>
        <end position="16"/>
    </location>
</feature>
<evidence type="ECO:0000256" key="5">
    <source>
        <dbReference type="SAM" id="MobiDB-lite"/>
    </source>
</evidence>
<dbReference type="SMART" id="SM00020">
    <property type="entry name" value="Tryp_SPc"/>
    <property type="match status" value="1"/>
</dbReference>
<keyword evidence="2" id="KW-0378">Hydrolase</keyword>
<organism evidence="8">
    <name type="scientific">Oikopleura dioica</name>
    <name type="common">Tunicate</name>
    <dbReference type="NCBI Taxonomy" id="34765"/>
    <lineage>
        <taxon>Eukaryota</taxon>
        <taxon>Metazoa</taxon>
        <taxon>Chordata</taxon>
        <taxon>Tunicata</taxon>
        <taxon>Appendicularia</taxon>
        <taxon>Copelata</taxon>
        <taxon>Oikopleuridae</taxon>
        <taxon>Oikopleura</taxon>
    </lineage>
</organism>
<reference evidence="8" key="1">
    <citation type="journal article" date="2010" name="Science">
        <title>Plasticity of animal genome architecture unmasked by rapid evolution of a pelagic tunicate.</title>
        <authorList>
            <person name="Denoeud F."/>
            <person name="Henriet S."/>
            <person name="Mungpakdee S."/>
            <person name="Aury J.M."/>
            <person name="Da Silva C."/>
            <person name="Brinkmann H."/>
            <person name="Mikhaleva J."/>
            <person name="Olsen L.C."/>
            <person name="Jubin C."/>
            <person name="Canestro C."/>
            <person name="Bouquet J.M."/>
            <person name="Danks G."/>
            <person name="Poulain J."/>
            <person name="Campsteijn C."/>
            <person name="Adamski M."/>
            <person name="Cross I."/>
            <person name="Yadetie F."/>
            <person name="Muffato M."/>
            <person name="Louis A."/>
            <person name="Butcher S."/>
            <person name="Tsagkogeorga G."/>
            <person name="Konrad A."/>
            <person name="Singh S."/>
            <person name="Jensen M.F."/>
            <person name="Cong E.H."/>
            <person name="Eikeseth-Otteraa H."/>
            <person name="Noel B."/>
            <person name="Anthouard V."/>
            <person name="Porcel B.M."/>
            <person name="Kachouri-Lafond R."/>
            <person name="Nishino A."/>
            <person name="Ugolini M."/>
            <person name="Chourrout P."/>
            <person name="Nishida H."/>
            <person name="Aasland R."/>
            <person name="Huzurbazar S."/>
            <person name="Westhof E."/>
            <person name="Delsuc F."/>
            <person name="Lehrach H."/>
            <person name="Reinhardt R."/>
            <person name="Weissenbach J."/>
            <person name="Roy S.W."/>
            <person name="Artiguenave F."/>
            <person name="Postlethwait J.H."/>
            <person name="Manak J.R."/>
            <person name="Thompson E.M."/>
            <person name="Jaillon O."/>
            <person name="Du Pasquier L."/>
            <person name="Boudinot P."/>
            <person name="Liberles D.A."/>
            <person name="Volff J.N."/>
            <person name="Philippe H."/>
            <person name="Lenhard B."/>
            <person name="Roest Crollius H."/>
            <person name="Wincker P."/>
            <person name="Chourrout D."/>
        </authorList>
    </citation>
    <scope>NUCLEOTIDE SEQUENCE [LARGE SCALE GENOMIC DNA]</scope>
</reference>
<feature type="chain" id="PRO_5003192577" description="Peptidase S1 domain-containing protein" evidence="6">
    <location>
        <begin position="17"/>
        <end position="744"/>
    </location>
</feature>
<dbReference type="InterPro" id="IPR001314">
    <property type="entry name" value="Peptidase_S1A"/>
</dbReference>
<dbReference type="Pfam" id="PF00089">
    <property type="entry name" value="Trypsin"/>
    <property type="match status" value="1"/>
</dbReference>
<keyword evidence="3" id="KW-0720">Serine protease</keyword>
<proteinExistence type="predicted"/>
<dbReference type="OrthoDB" id="10059102at2759"/>